<feature type="region of interest" description="Disordered" evidence="6">
    <location>
        <begin position="842"/>
        <end position="867"/>
    </location>
</feature>
<dbReference type="CDD" id="cd04301">
    <property type="entry name" value="NAT_SF"/>
    <property type="match status" value="1"/>
</dbReference>
<feature type="domain" description="Zn(2)-C6 fungal-type" evidence="7">
    <location>
        <begin position="249"/>
        <end position="279"/>
    </location>
</feature>
<evidence type="ECO:0000256" key="3">
    <source>
        <dbReference type="ARBA" id="ARBA00023015"/>
    </source>
</evidence>
<dbReference type="SUPFAM" id="SSF57701">
    <property type="entry name" value="Zn2/Cys6 DNA-binding domain"/>
    <property type="match status" value="1"/>
</dbReference>
<feature type="region of interest" description="Disordered" evidence="6">
    <location>
        <begin position="282"/>
        <end position="332"/>
    </location>
</feature>
<dbReference type="Pfam" id="PF04082">
    <property type="entry name" value="Fungal_trans"/>
    <property type="match status" value="1"/>
</dbReference>
<keyword evidence="5" id="KW-0539">Nucleus</keyword>
<dbReference type="GO" id="GO:0000981">
    <property type="term" value="F:DNA-binding transcription factor activity, RNA polymerase II-specific"/>
    <property type="evidence" value="ECO:0007669"/>
    <property type="project" value="InterPro"/>
</dbReference>
<dbReference type="GO" id="GO:0008270">
    <property type="term" value="F:zinc ion binding"/>
    <property type="evidence" value="ECO:0007669"/>
    <property type="project" value="InterPro"/>
</dbReference>
<evidence type="ECO:0000256" key="5">
    <source>
        <dbReference type="ARBA" id="ARBA00023242"/>
    </source>
</evidence>
<evidence type="ECO:0000259" key="8">
    <source>
        <dbReference type="PROSITE" id="PS51186"/>
    </source>
</evidence>
<dbReference type="SMART" id="SM00066">
    <property type="entry name" value="GAL4"/>
    <property type="match status" value="1"/>
</dbReference>
<proteinExistence type="predicted"/>
<evidence type="ECO:0000256" key="1">
    <source>
        <dbReference type="ARBA" id="ARBA00004123"/>
    </source>
</evidence>
<dbReference type="GO" id="GO:0006351">
    <property type="term" value="P:DNA-templated transcription"/>
    <property type="evidence" value="ECO:0007669"/>
    <property type="project" value="InterPro"/>
</dbReference>
<sequence length="961" mass="107096">MPQEYDAMAAAQSLRLEPVTVDDVPSLTQIWFAAFTDPELRRLWPDTPGVRKWWDDANRYDILNKPFQRYVKVVDTASADTTGRARITAFAKWDLSMPDQRGRRYPPWCDDMPRDVCDEFIQREEAERKRVMGDEKHYYLDTVATHPDYQRRGAGSMLVKWGCERADEDGVGAYVDASKAGAPLYQRHGFVKCSGGPEPCDNCHRLRLGCTFNYPESVTSSEPGDPHGLLAPTEALTEAGTKRRRIAAACVECRAQKARCSGHRPQCFHCNRRNLTCVYPSSTTRRKGRAPPSQSHQSASPESTSTLSQGASHENESTAQQQQQQRTANPAAASLNTALDRSLLSTDVIRQHLEAFFDHVYPLGLDFFHRPSMMEEFYAGKLPPILCTSICATAAMFVSRSREARVLSVSWAKEVDAYIFGNLNVYKVLNIQLMSLSMFQNFAYRQFGKVWLLVSTAARLCVAFQLNDDRPLAPDADTASMIRRECERRLVWHVWWMDKGLSAGFDEFTCLPNRWMRTPLPNPEHTFRYGLLKKTSKLGDGVEALAAHDAGARAYLMILYTLRSEVLRSTKAIVLGSRSDSSPAAVSRAVATLTDLKDKLADFRTRTPTHIQPTELNMFSHSTTPEFSAYITLNSWYLQTCCDLFRTCLPGFARESAAASFIAEAPPGFVSSWRSLAVSHALRMARLWEHLQALRSKGALHSKQTRLPIGLGYGNMVHQCTKTLLTARRHELYENLVDPINGAPVELTDDIVDELCKSNVGLLDDMSGIAPITAVLQEDVKKMIESDKRSRQDTSNHCEENAHQMAPISSEVQRATLLSRYHPLSQSFDTNPKTVDEIAIQHSDSPQLPNRTLPTSDTDPTTTTTTREYQMQAPGDIYNSSTAHTMNLGELDGVGSSGGGGGLDDGGPLSWSGFAENQLVQDYYVAPSQFDMSGELSWFLSSYLDPDPINGSGVRSSEAAP</sequence>
<keyword evidence="4" id="KW-0804">Transcription</keyword>
<name>A0A4R8QZR0_COLTR</name>
<dbReference type="PROSITE" id="PS50048">
    <property type="entry name" value="ZN2_CY6_FUNGAL_2"/>
    <property type="match status" value="1"/>
</dbReference>
<feature type="compositionally biased region" description="Low complexity" evidence="6">
    <location>
        <begin position="290"/>
        <end position="306"/>
    </location>
</feature>
<gene>
    <name evidence="9" type="ORF">CTRI78_v010043</name>
</gene>
<dbReference type="Pfam" id="PF00583">
    <property type="entry name" value="Acetyltransf_1"/>
    <property type="match status" value="1"/>
</dbReference>
<dbReference type="InterPro" id="IPR001138">
    <property type="entry name" value="Zn2Cys6_DnaBD"/>
</dbReference>
<organism evidence="9 10">
    <name type="scientific">Colletotrichum trifolii</name>
    <dbReference type="NCBI Taxonomy" id="5466"/>
    <lineage>
        <taxon>Eukaryota</taxon>
        <taxon>Fungi</taxon>
        <taxon>Dikarya</taxon>
        <taxon>Ascomycota</taxon>
        <taxon>Pezizomycotina</taxon>
        <taxon>Sordariomycetes</taxon>
        <taxon>Hypocreomycetidae</taxon>
        <taxon>Glomerellales</taxon>
        <taxon>Glomerellaceae</taxon>
        <taxon>Colletotrichum</taxon>
        <taxon>Colletotrichum orbiculare species complex</taxon>
    </lineage>
</organism>
<feature type="region of interest" description="Disordered" evidence="6">
    <location>
        <begin position="784"/>
        <end position="808"/>
    </location>
</feature>
<evidence type="ECO:0000259" key="7">
    <source>
        <dbReference type="PROSITE" id="PS50048"/>
    </source>
</evidence>
<dbReference type="EMBL" id="RYZW01000151">
    <property type="protein sequence ID" value="TDZ40844.1"/>
    <property type="molecule type" value="Genomic_DNA"/>
</dbReference>
<keyword evidence="10" id="KW-1185">Reference proteome</keyword>
<dbReference type="GO" id="GO:0005634">
    <property type="term" value="C:nucleus"/>
    <property type="evidence" value="ECO:0007669"/>
    <property type="project" value="UniProtKB-SubCell"/>
</dbReference>
<evidence type="ECO:0000256" key="2">
    <source>
        <dbReference type="ARBA" id="ARBA00022723"/>
    </source>
</evidence>
<feature type="compositionally biased region" description="Low complexity" evidence="6">
    <location>
        <begin position="852"/>
        <end position="866"/>
    </location>
</feature>
<dbReference type="SUPFAM" id="SSF55729">
    <property type="entry name" value="Acyl-CoA N-acyltransferases (Nat)"/>
    <property type="match status" value="1"/>
</dbReference>
<evidence type="ECO:0000313" key="10">
    <source>
        <dbReference type="Proteomes" id="UP000295703"/>
    </source>
</evidence>
<dbReference type="InterPro" id="IPR050815">
    <property type="entry name" value="TF_fung"/>
</dbReference>
<dbReference type="CDD" id="cd00067">
    <property type="entry name" value="GAL4"/>
    <property type="match status" value="2"/>
</dbReference>
<dbReference type="PANTHER" id="PTHR47338">
    <property type="entry name" value="ZN(II)2CYS6 TRANSCRIPTION FACTOR (EUROFUNG)-RELATED"/>
    <property type="match status" value="1"/>
</dbReference>
<dbReference type="SMART" id="SM00906">
    <property type="entry name" value="Fungal_trans"/>
    <property type="match status" value="1"/>
</dbReference>
<dbReference type="Gene3D" id="3.40.630.30">
    <property type="match status" value="1"/>
</dbReference>
<dbReference type="GO" id="GO:0016747">
    <property type="term" value="F:acyltransferase activity, transferring groups other than amino-acyl groups"/>
    <property type="evidence" value="ECO:0007669"/>
    <property type="project" value="InterPro"/>
</dbReference>
<dbReference type="Proteomes" id="UP000295703">
    <property type="component" value="Unassembled WGS sequence"/>
</dbReference>
<feature type="compositionally biased region" description="Basic and acidic residues" evidence="6">
    <location>
        <begin position="784"/>
        <end position="802"/>
    </location>
</feature>
<dbReference type="CDD" id="cd12148">
    <property type="entry name" value="fungal_TF_MHR"/>
    <property type="match status" value="1"/>
</dbReference>
<dbReference type="PROSITE" id="PS00463">
    <property type="entry name" value="ZN2_CY6_FUNGAL_1"/>
    <property type="match status" value="1"/>
</dbReference>
<protein>
    <submittedName>
        <fullName evidence="9">Putative transcriptional regulatory protein</fullName>
    </submittedName>
</protein>
<feature type="domain" description="N-acetyltransferase" evidence="8">
    <location>
        <begin position="74"/>
        <end position="213"/>
    </location>
</feature>
<dbReference type="InterPro" id="IPR000182">
    <property type="entry name" value="GNAT_dom"/>
</dbReference>
<dbReference type="PROSITE" id="PS51186">
    <property type="entry name" value="GNAT"/>
    <property type="match status" value="1"/>
</dbReference>
<keyword evidence="3" id="KW-0805">Transcription regulation</keyword>
<dbReference type="InterPro" id="IPR036864">
    <property type="entry name" value="Zn2-C6_fun-type_DNA-bd_sf"/>
</dbReference>
<accession>A0A4R8QZR0</accession>
<comment type="subcellular location">
    <subcellularLocation>
        <location evidence="1">Nucleus</location>
    </subcellularLocation>
</comment>
<dbReference type="PANTHER" id="PTHR47338:SF7">
    <property type="entry name" value="ZN(II)2CYS6 TRANSCRIPTION FACTOR (EUROFUNG)"/>
    <property type="match status" value="1"/>
</dbReference>
<dbReference type="InterPro" id="IPR016181">
    <property type="entry name" value="Acyl_CoA_acyltransferase"/>
</dbReference>
<dbReference type="Gene3D" id="4.10.240.10">
    <property type="entry name" value="Zn(2)-C6 fungal-type DNA-binding domain"/>
    <property type="match status" value="1"/>
</dbReference>
<dbReference type="GO" id="GO:0003677">
    <property type="term" value="F:DNA binding"/>
    <property type="evidence" value="ECO:0007669"/>
    <property type="project" value="InterPro"/>
</dbReference>
<evidence type="ECO:0000313" key="9">
    <source>
        <dbReference type="EMBL" id="TDZ40844.1"/>
    </source>
</evidence>
<dbReference type="InterPro" id="IPR007219">
    <property type="entry name" value="XnlR_reg_dom"/>
</dbReference>
<dbReference type="Pfam" id="PF00172">
    <property type="entry name" value="Zn_clus"/>
    <property type="match status" value="1"/>
</dbReference>
<dbReference type="AlphaFoldDB" id="A0A4R8QZR0"/>
<comment type="caution">
    <text evidence="9">The sequence shown here is derived from an EMBL/GenBank/DDBJ whole genome shotgun (WGS) entry which is preliminary data.</text>
</comment>
<evidence type="ECO:0000256" key="4">
    <source>
        <dbReference type="ARBA" id="ARBA00023163"/>
    </source>
</evidence>
<keyword evidence="2" id="KW-0479">Metal-binding</keyword>
<evidence type="ECO:0000256" key="6">
    <source>
        <dbReference type="SAM" id="MobiDB-lite"/>
    </source>
</evidence>
<reference evidence="9 10" key="1">
    <citation type="submission" date="2018-12" db="EMBL/GenBank/DDBJ databases">
        <title>Genome sequence and assembly of Colletotrichum trifolii.</title>
        <authorList>
            <person name="Gan P."/>
            <person name="Shirasu K."/>
        </authorList>
    </citation>
    <scope>NUCLEOTIDE SEQUENCE [LARGE SCALE GENOMIC DNA]</scope>
    <source>
        <strain evidence="9 10">543-2</strain>
    </source>
</reference>